<dbReference type="CDD" id="cd01948">
    <property type="entry name" value="EAL"/>
    <property type="match status" value="1"/>
</dbReference>
<dbReference type="InterPro" id="IPR050706">
    <property type="entry name" value="Cyclic-di-GMP_PDE-like"/>
</dbReference>
<feature type="domain" description="HAMP" evidence="3">
    <location>
        <begin position="172"/>
        <end position="223"/>
    </location>
</feature>
<dbReference type="Pfam" id="PF00990">
    <property type="entry name" value="GGDEF"/>
    <property type="match status" value="1"/>
</dbReference>
<dbReference type="PROSITE" id="PS50885">
    <property type="entry name" value="HAMP"/>
    <property type="match status" value="1"/>
</dbReference>
<name>A0A9X2I580_9GAMM</name>
<comment type="caution">
    <text evidence="5">The sequence shown here is derived from an EMBL/GenBank/DDBJ whole genome shotgun (WGS) entry which is preliminary data.</text>
</comment>
<dbReference type="GO" id="GO:0007165">
    <property type="term" value="P:signal transduction"/>
    <property type="evidence" value="ECO:0007669"/>
    <property type="project" value="InterPro"/>
</dbReference>
<accession>A0A9X2I580</accession>
<dbReference type="AlphaFoldDB" id="A0A9X2I580"/>
<dbReference type="SMART" id="SM00267">
    <property type="entry name" value="GGDEF"/>
    <property type="match status" value="1"/>
</dbReference>
<dbReference type="InterPro" id="IPR029787">
    <property type="entry name" value="Nucleotide_cyclase"/>
</dbReference>
<dbReference type="RefSeq" id="WP_253967389.1">
    <property type="nucleotide sequence ID" value="NZ_JAMFTH010000001.1"/>
</dbReference>
<evidence type="ECO:0000259" key="4">
    <source>
        <dbReference type="PROSITE" id="PS50887"/>
    </source>
</evidence>
<sequence length="630" mass="70398">MSLIKQLWIGICLILILALGGSFFISTLTAREYLEQQLQLKNIDNATSLALSITQMEKDPVTLELLLSAQFDSGHYQSIRLLDPEGEVIVERHYQTNGNTQSVPVWFEKLLNIQVQPGIAQIQDGWHQYGSLEVISHSRYAQQELWDSSLRLLLWLLLAALVCGLIGTAVLKAITRPLGHVVRQAESIGQRHFITSAEPRTREFRKLVRSMNKLSASVKAMLEKETQKLDKLQRESQQDPTTTLANRSHFLNLLDSVIHREDTEQNFSVYLLRLMELAQLNQTMGRDQVDDILRNIGQTLQQQASETQGFAGRLNGTDFVLVSHSDLPLQESSEHLHRLIDASLPPGNAVALPLAATQIQTNEDHGKLLSRLDGLLARAEERGDRGIQIAAQVHSKQRNLQQWRESMTQALESPGVQLGQFAVRDHNGALVHWEQPVRLLLESEWQSAGFFVGWAKRLGLLAQIDWLVVNQAIKQIQQTGEPCAINVSESALCDVDFRVKVRELLRQSTVLCENLWLEFPESCAIRQLSQLKSFSAELRLLGCKVGLEHVGLEFTRIRELEGIGVDYLKVDSAIIRDCDSNTANHPFIQSLCGIGHSLGAVMIAEGVQTTAEQQTLAALNIDACTGPAIQ</sequence>
<reference evidence="5" key="2">
    <citation type="submission" date="2023-01" db="EMBL/GenBank/DDBJ databases">
        <title>Gilvimarinus xylanilyticus HB14 isolated from Caulerpa lentillifera aquaculture base in Hainan, China.</title>
        <authorList>
            <person name="Zhang Y.-J."/>
        </authorList>
    </citation>
    <scope>NUCLEOTIDE SEQUENCE</scope>
    <source>
        <strain evidence="5">HB14</strain>
    </source>
</reference>
<dbReference type="GO" id="GO:0016020">
    <property type="term" value="C:membrane"/>
    <property type="evidence" value="ECO:0007669"/>
    <property type="project" value="InterPro"/>
</dbReference>
<dbReference type="SUPFAM" id="SSF55073">
    <property type="entry name" value="Nucleotide cyclase"/>
    <property type="match status" value="1"/>
</dbReference>
<dbReference type="Gene3D" id="3.20.20.450">
    <property type="entry name" value="EAL domain"/>
    <property type="match status" value="1"/>
</dbReference>
<feature type="domain" description="GGDEF" evidence="4">
    <location>
        <begin position="265"/>
        <end position="392"/>
    </location>
</feature>
<dbReference type="PROSITE" id="PS50887">
    <property type="entry name" value="GGDEF"/>
    <property type="match status" value="1"/>
</dbReference>
<dbReference type="InterPro" id="IPR001633">
    <property type="entry name" value="EAL_dom"/>
</dbReference>
<evidence type="ECO:0000259" key="3">
    <source>
        <dbReference type="PROSITE" id="PS50885"/>
    </source>
</evidence>
<dbReference type="InterPro" id="IPR003660">
    <property type="entry name" value="HAMP_dom"/>
</dbReference>
<dbReference type="InterPro" id="IPR035919">
    <property type="entry name" value="EAL_sf"/>
</dbReference>
<dbReference type="Pfam" id="PF16448">
    <property type="entry name" value="LapD_MoxY_N"/>
    <property type="match status" value="1"/>
</dbReference>
<reference evidence="5" key="1">
    <citation type="submission" date="2022-05" db="EMBL/GenBank/DDBJ databases">
        <authorList>
            <person name="Sun H.-N."/>
        </authorList>
    </citation>
    <scope>NUCLEOTIDE SEQUENCE</scope>
    <source>
        <strain evidence="5">HB14</strain>
    </source>
</reference>
<dbReference type="InterPro" id="IPR042461">
    <property type="entry name" value="LapD_MoxY_peri_C"/>
</dbReference>
<evidence type="ECO:0000259" key="2">
    <source>
        <dbReference type="PROSITE" id="PS50883"/>
    </source>
</evidence>
<dbReference type="Gene3D" id="6.20.270.20">
    <property type="entry name" value="LapD/MoxY periplasmic domain"/>
    <property type="match status" value="1"/>
</dbReference>
<dbReference type="Proteomes" id="UP001139319">
    <property type="component" value="Unassembled WGS sequence"/>
</dbReference>
<evidence type="ECO:0000313" key="5">
    <source>
        <dbReference type="EMBL" id="MCP8899132.1"/>
    </source>
</evidence>
<dbReference type="PROSITE" id="PS50883">
    <property type="entry name" value="EAL"/>
    <property type="match status" value="1"/>
</dbReference>
<dbReference type="EMBL" id="JAMFTH010000001">
    <property type="protein sequence ID" value="MCP8899132.1"/>
    <property type="molecule type" value="Genomic_DNA"/>
</dbReference>
<feature type="transmembrane region" description="Helical" evidence="1">
    <location>
        <begin position="6"/>
        <end position="30"/>
    </location>
</feature>
<dbReference type="Gene3D" id="3.30.110.200">
    <property type="match status" value="1"/>
</dbReference>
<dbReference type="PANTHER" id="PTHR33121:SF79">
    <property type="entry name" value="CYCLIC DI-GMP PHOSPHODIESTERASE PDED-RELATED"/>
    <property type="match status" value="1"/>
</dbReference>
<keyword evidence="1" id="KW-0472">Membrane</keyword>
<dbReference type="SMART" id="SM00052">
    <property type="entry name" value="EAL"/>
    <property type="match status" value="1"/>
</dbReference>
<protein>
    <submittedName>
        <fullName evidence="5">EAL domain-containing protein</fullName>
    </submittedName>
</protein>
<feature type="domain" description="EAL" evidence="2">
    <location>
        <begin position="390"/>
        <end position="630"/>
    </location>
</feature>
<dbReference type="InterPro" id="IPR043128">
    <property type="entry name" value="Rev_trsase/Diguanyl_cyclase"/>
</dbReference>
<dbReference type="PANTHER" id="PTHR33121">
    <property type="entry name" value="CYCLIC DI-GMP PHOSPHODIESTERASE PDEF"/>
    <property type="match status" value="1"/>
</dbReference>
<dbReference type="Gene3D" id="3.30.70.270">
    <property type="match status" value="1"/>
</dbReference>
<evidence type="ECO:0000313" key="6">
    <source>
        <dbReference type="Proteomes" id="UP001139319"/>
    </source>
</evidence>
<keyword evidence="1" id="KW-0812">Transmembrane</keyword>
<dbReference type="InterPro" id="IPR032244">
    <property type="entry name" value="LapD_MoxY_N"/>
</dbReference>
<evidence type="ECO:0000256" key="1">
    <source>
        <dbReference type="SAM" id="Phobius"/>
    </source>
</evidence>
<organism evidence="5 6">
    <name type="scientific">Gilvimarinus xylanilyticus</name>
    <dbReference type="NCBI Taxonomy" id="2944139"/>
    <lineage>
        <taxon>Bacteria</taxon>
        <taxon>Pseudomonadati</taxon>
        <taxon>Pseudomonadota</taxon>
        <taxon>Gammaproteobacteria</taxon>
        <taxon>Cellvibrionales</taxon>
        <taxon>Cellvibrionaceae</taxon>
        <taxon>Gilvimarinus</taxon>
    </lineage>
</organism>
<gene>
    <name evidence="5" type="ORF">M6D89_07455</name>
</gene>
<proteinExistence type="predicted"/>
<dbReference type="Pfam" id="PF00563">
    <property type="entry name" value="EAL"/>
    <property type="match status" value="1"/>
</dbReference>
<dbReference type="SUPFAM" id="SSF141868">
    <property type="entry name" value="EAL domain-like"/>
    <property type="match status" value="1"/>
</dbReference>
<feature type="transmembrane region" description="Helical" evidence="1">
    <location>
        <begin position="152"/>
        <end position="174"/>
    </location>
</feature>
<keyword evidence="6" id="KW-1185">Reference proteome</keyword>
<dbReference type="InterPro" id="IPR000160">
    <property type="entry name" value="GGDEF_dom"/>
</dbReference>
<keyword evidence="1" id="KW-1133">Transmembrane helix</keyword>
<dbReference type="GO" id="GO:0071111">
    <property type="term" value="F:cyclic-guanylate-specific phosphodiesterase activity"/>
    <property type="evidence" value="ECO:0007669"/>
    <property type="project" value="InterPro"/>
</dbReference>